<accession>A0A1V9X584</accession>
<dbReference type="PANTHER" id="PTHR11567">
    <property type="entry name" value="ACID PHOSPHATASE-RELATED"/>
    <property type="match status" value="1"/>
</dbReference>
<reference evidence="8 9" key="1">
    <citation type="journal article" date="2017" name="Gigascience">
        <title>Draft genome of the honey bee ectoparasitic mite, Tropilaelaps mercedesae, is shaped by the parasitic life history.</title>
        <authorList>
            <person name="Dong X."/>
            <person name="Armstrong S.D."/>
            <person name="Xia D."/>
            <person name="Makepeace B.L."/>
            <person name="Darby A.C."/>
            <person name="Kadowaki T."/>
        </authorList>
    </citation>
    <scope>NUCLEOTIDE SEQUENCE [LARGE SCALE GENOMIC DNA]</scope>
    <source>
        <strain evidence="8">Wuxi-XJTLU</strain>
    </source>
</reference>
<dbReference type="Gene3D" id="3.40.50.1240">
    <property type="entry name" value="Phosphoglycerate mutase-like"/>
    <property type="match status" value="1"/>
</dbReference>
<comment type="similarity">
    <text evidence="1">Belongs to the histidine acid phosphatase family.</text>
</comment>
<dbReference type="PANTHER" id="PTHR11567:SF110">
    <property type="entry name" value="2-PHOSPHOXYLOSE PHOSPHATASE 1"/>
    <property type="match status" value="1"/>
</dbReference>
<keyword evidence="7" id="KW-0732">Signal</keyword>
<keyword evidence="2" id="KW-0378">Hydrolase</keyword>
<dbReference type="Pfam" id="PF00328">
    <property type="entry name" value="His_Phos_2"/>
    <property type="match status" value="1"/>
</dbReference>
<dbReference type="InterPro" id="IPR050645">
    <property type="entry name" value="Histidine_acid_phosphatase"/>
</dbReference>
<protein>
    <recommendedName>
        <fullName evidence="4">2-phosphoxylose phosphatase 1</fullName>
    </recommendedName>
    <alternativeName>
        <fullName evidence="5">Acid phosphatase-like protein 2</fullName>
    </alternativeName>
</protein>
<feature type="region of interest" description="Disordered" evidence="6">
    <location>
        <begin position="400"/>
        <end position="420"/>
    </location>
</feature>
<evidence type="ECO:0000256" key="1">
    <source>
        <dbReference type="ARBA" id="ARBA00005375"/>
    </source>
</evidence>
<evidence type="ECO:0000256" key="6">
    <source>
        <dbReference type="SAM" id="MobiDB-lite"/>
    </source>
</evidence>
<dbReference type="EMBL" id="MNPL01024636">
    <property type="protein sequence ID" value="OQR68442.1"/>
    <property type="molecule type" value="Genomic_DNA"/>
</dbReference>
<name>A0A1V9X584_9ACAR</name>
<dbReference type="InParanoid" id="A0A1V9X584"/>
<dbReference type="AlphaFoldDB" id="A0A1V9X584"/>
<dbReference type="STRING" id="418985.A0A1V9X584"/>
<sequence length="420" mass="47357">MYCRTRMTATMRKGTALGCLLPYVALSIWAQVGAQREDVFPKRVCERDYPCWDLRHVSVVLRHTARAPTVFLPHDPYLRPNLYPRGAGRSTLLGLQQALVVGRLWKSWWRPHFLSGDVNEVAARTSHHVSCFETTSSLLFEVYSPGPCHSSPSFCLPFDPVMIAAPLEANDENYPDQAKLTKAIARINTTTVMKTPVPRSLSSRFQTLGDFVKFVQSHAEHFTPNVSFAHLYEAVLYGYSLNRWEGLALPTWAIDNWPTWTWSMDVLNSAISKSLRIPIAYGVAQDVVQMLRDAAQGSSSYQSTQRKKLALFGYHDTTISALMSALDPQWDRSRRTSYLAAIFFELYEHENDGEFAVRVRYSEGLSHDGRYSPPKVLRVKGCNKYLCPLDNVTKTLNTSFTPHDTEANSIPADADAPAEL</sequence>
<dbReference type="Proteomes" id="UP000192247">
    <property type="component" value="Unassembled WGS sequence"/>
</dbReference>
<evidence type="ECO:0000313" key="8">
    <source>
        <dbReference type="EMBL" id="OQR68442.1"/>
    </source>
</evidence>
<evidence type="ECO:0000256" key="7">
    <source>
        <dbReference type="SAM" id="SignalP"/>
    </source>
</evidence>
<dbReference type="InterPro" id="IPR029033">
    <property type="entry name" value="His_PPase_superfam"/>
</dbReference>
<evidence type="ECO:0000256" key="3">
    <source>
        <dbReference type="ARBA" id="ARBA00036311"/>
    </source>
</evidence>
<feature type="signal peptide" evidence="7">
    <location>
        <begin position="1"/>
        <end position="34"/>
    </location>
</feature>
<organism evidence="8 9">
    <name type="scientific">Tropilaelaps mercedesae</name>
    <dbReference type="NCBI Taxonomy" id="418985"/>
    <lineage>
        <taxon>Eukaryota</taxon>
        <taxon>Metazoa</taxon>
        <taxon>Ecdysozoa</taxon>
        <taxon>Arthropoda</taxon>
        <taxon>Chelicerata</taxon>
        <taxon>Arachnida</taxon>
        <taxon>Acari</taxon>
        <taxon>Parasitiformes</taxon>
        <taxon>Mesostigmata</taxon>
        <taxon>Gamasina</taxon>
        <taxon>Dermanyssoidea</taxon>
        <taxon>Laelapidae</taxon>
        <taxon>Tropilaelaps</taxon>
    </lineage>
</organism>
<feature type="chain" id="PRO_5012212844" description="2-phosphoxylose phosphatase 1" evidence="7">
    <location>
        <begin position="35"/>
        <end position="420"/>
    </location>
</feature>
<evidence type="ECO:0000256" key="4">
    <source>
        <dbReference type="ARBA" id="ARBA00040357"/>
    </source>
</evidence>
<dbReference type="OrthoDB" id="6483752at2759"/>
<gene>
    <name evidence="8" type="ORF">BIW11_12911</name>
</gene>
<dbReference type="SUPFAM" id="SSF53254">
    <property type="entry name" value="Phosphoglycerate mutase-like"/>
    <property type="match status" value="1"/>
</dbReference>
<dbReference type="GO" id="GO:0016791">
    <property type="term" value="F:phosphatase activity"/>
    <property type="evidence" value="ECO:0007669"/>
    <property type="project" value="TreeGrafter"/>
</dbReference>
<comment type="catalytic activity">
    <reaction evidence="3">
        <text>3-O-[beta-D-GlcA-(1-&gt;3)-beta-D-Gal-(1-&gt;3)-beta-D-Gal-(1-&gt;4)-beta-D-2-O-P-Xyl]-L-seryl-[protein] + H2O = 3-O-(beta-D-GlcA-(1-&gt;3)-beta-D-Gal-(1-&gt;3)-beta-D-Gal-(1-&gt;4)-beta-D-Xyl)-L-seryl-[protein] + phosphate</text>
        <dbReference type="Rhea" id="RHEA:56512"/>
        <dbReference type="Rhea" id="RHEA-COMP:12573"/>
        <dbReference type="Rhea" id="RHEA-COMP:14559"/>
        <dbReference type="ChEBI" id="CHEBI:15377"/>
        <dbReference type="ChEBI" id="CHEBI:43474"/>
        <dbReference type="ChEBI" id="CHEBI:132093"/>
        <dbReference type="ChEBI" id="CHEBI:140495"/>
    </reaction>
</comment>
<evidence type="ECO:0000313" key="9">
    <source>
        <dbReference type="Proteomes" id="UP000192247"/>
    </source>
</evidence>
<dbReference type="CDD" id="cd07061">
    <property type="entry name" value="HP_HAP_like"/>
    <property type="match status" value="1"/>
</dbReference>
<keyword evidence="9" id="KW-1185">Reference proteome</keyword>
<evidence type="ECO:0000256" key="2">
    <source>
        <dbReference type="ARBA" id="ARBA00022801"/>
    </source>
</evidence>
<evidence type="ECO:0000256" key="5">
    <source>
        <dbReference type="ARBA" id="ARBA00041499"/>
    </source>
</evidence>
<comment type="caution">
    <text evidence="8">The sequence shown here is derived from an EMBL/GenBank/DDBJ whole genome shotgun (WGS) entry which is preliminary data.</text>
</comment>
<proteinExistence type="inferred from homology"/>
<dbReference type="InterPro" id="IPR000560">
    <property type="entry name" value="His_Pase_clade-2"/>
</dbReference>